<dbReference type="RefSeq" id="WP_190351729.1">
    <property type="nucleotide sequence ID" value="NZ_JACJPY010000049.1"/>
</dbReference>
<gene>
    <name evidence="1" type="ORF">H6F44_14435</name>
</gene>
<keyword evidence="2" id="KW-1185">Reference proteome</keyword>
<dbReference type="EMBL" id="JACJPY010000049">
    <property type="protein sequence ID" value="MBD2151310.1"/>
    <property type="molecule type" value="Genomic_DNA"/>
</dbReference>
<proteinExistence type="predicted"/>
<evidence type="ECO:0000313" key="1">
    <source>
        <dbReference type="EMBL" id="MBD2151310.1"/>
    </source>
</evidence>
<reference evidence="1" key="2">
    <citation type="submission" date="2020-08" db="EMBL/GenBank/DDBJ databases">
        <authorList>
            <person name="Chen M."/>
            <person name="Teng W."/>
            <person name="Zhao L."/>
            <person name="Hu C."/>
            <person name="Zhou Y."/>
            <person name="Han B."/>
            <person name="Song L."/>
            <person name="Shu W."/>
        </authorList>
    </citation>
    <scope>NUCLEOTIDE SEQUENCE</scope>
    <source>
        <strain evidence="1">FACHB-1277</strain>
    </source>
</reference>
<reference evidence="1" key="1">
    <citation type="journal article" date="2015" name="ISME J.">
        <title>Draft Genome Sequence of Streptomyces incarnatus NRRL8089, which Produces the Nucleoside Antibiotic Sinefungin.</title>
        <authorList>
            <person name="Oshima K."/>
            <person name="Hattori M."/>
            <person name="Shimizu H."/>
            <person name="Fukuda K."/>
            <person name="Nemoto M."/>
            <person name="Inagaki K."/>
            <person name="Tamura T."/>
        </authorList>
    </citation>
    <scope>NUCLEOTIDE SEQUENCE</scope>
    <source>
        <strain evidence="1">FACHB-1277</strain>
    </source>
</reference>
<protein>
    <submittedName>
        <fullName evidence="1">Uncharacterized protein</fullName>
    </submittedName>
</protein>
<name>A0A926Z711_9CYAN</name>
<evidence type="ECO:0000313" key="2">
    <source>
        <dbReference type="Proteomes" id="UP000631421"/>
    </source>
</evidence>
<dbReference type="AlphaFoldDB" id="A0A926Z711"/>
<comment type="caution">
    <text evidence="1">The sequence shown here is derived from an EMBL/GenBank/DDBJ whole genome shotgun (WGS) entry which is preliminary data.</text>
</comment>
<sequence length="132" mass="15348">MGNLTIISETGFPHAACLFEYAEIKIWCGFKPKIPKFPVFWGYVDHSDRAIYIKKSIRFEVPDRILQEAIAILEEKYTNRWFSICWGINCIDFAIEAARLCKLEVPARQKLLPCHLIDDLSKINNTSTRRLN</sequence>
<organism evidence="1 2">
    <name type="scientific">Pseudanabaena cinerea FACHB-1277</name>
    <dbReference type="NCBI Taxonomy" id="2949581"/>
    <lineage>
        <taxon>Bacteria</taxon>
        <taxon>Bacillati</taxon>
        <taxon>Cyanobacteriota</taxon>
        <taxon>Cyanophyceae</taxon>
        <taxon>Pseudanabaenales</taxon>
        <taxon>Pseudanabaenaceae</taxon>
        <taxon>Pseudanabaena</taxon>
        <taxon>Pseudanabaena cinerea</taxon>
    </lineage>
</organism>
<dbReference type="Proteomes" id="UP000631421">
    <property type="component" value="Unassembled WGS sequence"/>
</dbReference>
<accession>A0A926Z711</accession>